<name>A0A832YT20_9EURY</name>
<comment type="catalytic activity">
    <reaction evidence="10 11">
        <text>7-carboxy-7-carbaguanine + NH4(+) + 2 ATP = 7-cyano-7-carbaguanine + 2 AMP + 2 diphosphate + 2 H(+)</text>
        <dbReference type="Rhea" id="RHEA:27982"/>
        <dbReference type="ChEBI" id="CHEBI:15378"/>
        <dbReference type="ChEBI" id="CHEBI:28938"/>
        <dbReference type="ChEBI" id="CHEBI:30616"/>
        <dbReference type="ChEBI" id="CHEBI:33019"/>
        <dbReference type="ChEBI" id="CHEBI:45075"/>
        <dbReference type="ChEBI" id="CHEBI:61036"/>
        <dbReference type="ChEBI" id="CHEBI:456215"/>
        <dbReference type="EC" id="6.3.4.20"/>
    </reaction>
</comment>
<protein>
    <recommendedName>
        <fullName evidence="9 11">7-cyano-7-deazaguanine synthase</fullName>
        <ecNumber evidence="9 11">6.3.4.20</ecNumber>
    </recommendedName>
    <alternativeName>
        <fullName evidence="11">7-cyano-7-carbaguanine synthase</fullName>
    </alternativeName>
    <alternativeName>
        <fullName evidence="11">Archaeosine biosynthesis protein QueC</fullName>
    </alternativeName>
    <alternativeName>
        <fullName evidence="11">PreQ(0) synthase</fullName>
    </alternativeName>
</protein>
<dbReference type="SUPFAM" id="SSF52402">
    <property type="entry name" value="Adenine nucleotide alpha hydrolases-like"/>
    <property type="match status" value="1"/>
</dbReference>
<proteinExistence type="inferred from homology"/>
<comment type="caution">
    <text evidence="12">The sequence shown here is derived from an EMBL/GenBank/DDBJ whole genome shotgun (WGS) entry which is preliminary data.</text>
</comment>
<feature type="binding site" evidence="11">
    <location>
        <position position="214"/>
    </location>
    <ligand>
        <name>Zn(2+)</name>
        <dbReference type="ChEBI" id="CHEBI:29105"/>
    </ligand>
</feature>
<dbReference type="InterPro" id="IPR014729">
    <property type="entry name" value="Rossmann-like_a/b/a_fold"/>
</dbReference>
<evidence type="ECO:0000256" key="7">
    <source>
        <dbReference type="ARBA" id="ARBA00037768"/>
    </source>
</evidence>
<comment type="pathway">
    <text evidence="1 11">Purine metabolism; 7-cyano-7-deazaguanine biosynthesis.</text>
</comment>
<dbReference type="InterPro" id="IPR018317">
    <property type="entry name" value="QueC"/>
</dbReference>
<evidence type="ECO:0000256" key="1">
    <source>
        <dbReference type="ARBA" id="ARBA00005061"/>
    </source>
</evidence>
<dbReference type="UniPathway" id="UPA00391"/>
<sequence>MSKVCVLSGGLDSTVATMVASMEDKEIYTLTFDYGQRAVLREINSAKKISNILGAKHNVIKLEFLKEFGESALTNRDKSVPRLKEEDLNNFERTIETMKSVWVPGRNMVLFSIASSFAESIGANEIYAGLNKEEGSTFPDNTLNFVNRFNSLLEYGTLRDIKLKTPLYNLHKPEIVKYGKELEDKLGINILKYSYSCYHDNGEDFLHCGTCESCIRRKRAFIESNIEDPTKYIE</sequence>
<dbReference type="PANTHER" id="PTHR42914">
    <property type="entry name" value="7-CYANO-7-DEAZAGUANINE SYNTHASE"/>
    <property type="match status" value="1"/>
</dbReference>
<dbReference type="PIRSF" id="PIRSF006293">
    <property type="entry name" value="ExsB"/>
    <property type="match status" value="1"/>
</dbReference>
<evidence type="ECO:0000256" key="9">
    <source>
        <dbReference type="ARBA" id="ARBA00039149"/>
    </source>
</evidence>
<dbReference type="Proteomes" id="UP000605144">
    <property type="component" value="Unassembled WGS sequence"/>
</dbReference>
<dbReference type="CDD" id="cd01995">
    <property type="entry name" value="QueC-like"/>
    <property type="match status" value="1"/>
</dbReference>
<feature type="binding site" evidence="11">
    <location>
        <position position="211"/>
    </location>
    <ligand>
        <name>Zn(2+)</name>
        <dbReference type="ChEBI" id="CHEBI:29105"/>
    </ligand>
</feature>
<evidence type="ECO:0000256" key="10">
    <source>
        <dbReference type="ARBA" id="ARBA00047890"/>
    </source>
</evidence>
<evidence type="ECO:0000256" key="5">
    <source>
        <dbReference type="ARBA" id="ARBA00022833"/>
    </source>
</evidence>
<dbReference type="AlphaFoldDB" id="A0A832YT20"/>
<dbReference type="HAMAP" id="MF_01633">
    <property type="entry name" value="QueC"/>
    <property type="match status" value="1"/>
</dbReference>
<gene>
    <name evidence="11 12" type="primary">queC</name>
    <name evidence="12" type="ORF">EYG76_04660</name>
</gene>
<evidence type="ECO:0000256" key="6">
    <source>
        <dbReference type="ARBA" id="ARBA00022840"/>
    </source>
</evidence>
<comment type="similarity">
    <text evidence="8 11">Belongs to the QueC family.</text>
</comment>
<feature type="binding site" evidence="11">
    <location>
        <begin position="7"/>
        <end position="17"/>
    </location>
    <ligand>
        <name>ATP</name>
        <dbReference type="ChEBI" id="CHEBI:30616"/>
    </ligand>
</feature>
<dbReference type="GO" id="GO:0008270">
    <property type="term" value="F:zinc ion binding"/>
    <property type="evidence" value="ECO:0007669"/>
    <property type="project" value="UniProtKB-UniRule"/>
</dbReference>
<dbReference type="EC" id="6.3.4.20" evidence="9 11"/>
<organism evidence="12 13">
    <name type="scientific">Methanothermococcus okinawensis</name>
    <dbReference type="NCBI Taxonomy" id="155863"/>
    <lineage>
        <taxon>Archaea</taxon>
        <taxon>Methanobacteriati</taxon>
        <taxon>Methanobacteriota</taxon>
        <taxon>Methanomada group</taxon>
        <taxon>Methanococci</taxon>
        <taxon>Methanococcales</taxon>
        <taxon>Methanococcaceae</taxon>
        <taxon>Methanothermococcus</taxon>
    </lineage>
</organism>
<dbReference type="Pfam" id="PF06508">
    <property type="entry name" value="QueC"/>
    <property type="match status" value="1"/>
</dbReference>
<evidence type="ECO:0000256" key="2">
    <source>
        <dbReference type="ARBA" id="ARBA00022598"/>
    </source>
</evidence>
<reference evidence="12" key="1">
    <citation type="journal article" date="2020" name="ISME J.">
        <title>Gammaproteobacteria mediating utilization of methyl-, sulfur- and petroleum organic compounds in deep ocean hydrothermal plumes.</title>
        <authorList>
            <person name="Zhou Z."/>
            <person name="Liu Y."/>
            <person name="Pan J."/>
            <person name="Cron B.R."/>
            <person name="Toner B.M."/>
            <person name="Anantharaman K."/>
            <person name="Breier J.A."/>
            <person name="Dick G.J."/>
            <person name="Li M."/>
        </authorList>
    </citation>
    <scope>NUCLEOTIDE SEQUENCE</scope>
    <source>
        <strain evidence="12">SZUA-1385</strain>
    </source>
</reference>
<evidence type="ECO:0000313" key="13">
    <source>
        <dbReference type="Proteomes" id="UP000605144"/>
    </source>
</evidence>
<dbReference type="EMBL" id="DQSV01000091">
    <property type="protein sequence ID" value="HIP17566.1"/>
    <property type="molecule type" value="Genomic_DNA"/>
</dbReference>
<dbReference type="GO" id="GO:0005524">
    <property type="term" value="F:ATP binding"/>
    <property type="evidence" value="ECO:0007669"/>
    <property type="project" value="UniProtKB-UniRule"/>
</dbReference>
<evidence type="ECO:0000256" key="8">
    <source>
        <dbReference type="ARBA" id="ARBA00037993"/>
    </source>
</evidence>
<keyword evidence="2 11" id="KW-0436">Ligase</keyword>
<evidence type="ECO:0000256" key="3">
    <source>
        <dbReference type="ARBA" id="ARBA00022723"/>
    </source>
</evidence>
<dbReference type="GO" id="GO:0016879">
    <property type="term" value="F:ligase activity, forming carbon-nitrogen bonds"/>
    <property type="evidence" value="ECO:0007669"/>
    <property type="project" value="UniProtKB-UniRule"/>
</dbReference>
<keyword evidence="6 11" id="KW-0067">ATP-binding</keyword>
<accession>A0A832YT20</accession>
<dbReference type="Gene3D" id="3.40.50.620">
    <property type="entry name" value="HUPs"/>
    <property type="match status" value="1"/>
</dbReference>
<evidence type="ECO:0000313" key="12">
    <source>
        <dbReference type="EMBL" id="HIP17566.1"/>
    </source>
</evidence>
<feature type="binding site" evidence="11">
    <location>
        <position position="208"/>
    </location>
    <ligand>
        <name>Zn(2+)</name>
        <dbReference type="ChEBI" id="CHEBI:29105"/>
    </ligand>
</feature>
<feature type="binding site" evidence="11">
    <location>
        <position position="197"/>
    </location>
    <ligand>
        <name>Zn(2+)</name>
        <dbReference type="ChEBI" id="CHEBI:29105"/>
    </ligand>
</feature>
<keyword evidence="4 11" id="KW-0547">Nucleotide-binding</keyword>
<dbReference type="PANTHER" id="PTHR42914:SF1">
    <property type="entry name" value="7-CYANO-7-DEAZAGUANINE SYNTHASE"/>
    <property type="match status" value="1"/>
</dbReference>
<dbReference type="NCBIfam" id="TIGR00364">
    <property type="entry name" value="7-cyano-7-deazaguanine synthase QueC"/>
    <property type="match status" value="1"/>
</dbReference>
<evidence type="ECO:0000256" key="11">
    <source>
        <dbReference type="HAMAP-Rule" id="MF_01633"/>
    </source>
</evidence>
<keyword evidence="3 11" id="KW-0479">Metal-binding</keyword>
<comment type="function">
    <text evidence="7 11">Catalyzes the ATP-dependent conversion of 7-carboxy-7-deazaguanine (CDG) to 7-cyano-7-deazaguanine (preQ(0)).</text>
</comment>
<evidence type="ECO:0000256" key="4">
    <source>
        <dbReference type="ARBA" id="ARBA00022741"/>
    </source>
</evidence>
<comment type="cofactor">
    <cofactor evidence="11">
        <name>Zn(2+)</name>
        <dbReference type="ChEBI" id="CHEBI:29105"/>
    </cofactor>
    <text evidence="11">Binds 1 zinc ion per subunit.</text>
</comment>
<keyword evidence="5 11" id="KW-0862">Zinc</keyword>